<keyword evidence="10" id="KW-1185">Reference proteome</keyword>
<dbReference type="GO" id="GO:0016787">
    <property type="term" value="F:hydrolase activity"/>
    <property type="evidence" value="ECO:0007669"/>
    <property type="project" value="UniProtKB-KW"/>
</dbReference>
<dbReference type="Proteomes" id="UP000184139">
    <property type="component" value="Unassembled WGS sequence"/>
</dbReference>
<feature type="domain" description="PIN" evidence="8">
    <location>
        <begin position="5"/>
        <end position="121"/>
    </location>
</feature>
<proteinExistence type="inferred from homology"/>
<dbReference type="AlphaFoldDB" id="A0A1M5VQ77"/>
<dbReference type="OrthoDB" id="9800524at2"/>
<accession>A0A1M5VQ77</accession>
<sequence length="135" mass="15345">MAKPVLVDSNVILDILLEDSIWFEWSAEQLSRCAEETILVVNSIIYAEVSIGFHRVEDLEAAVPPDTFERQDIPWEAAFLAGKCFLAYRRAGGVRCSPLPEFFIGAHALVHEMRLLTRDTARYRSYFKSLELIAP</sequence>
<dbReference type="GO" id="GO:0046872">
    <property type="term" value="F:metal ion binding"/>
    <property type="evidence" value="ECO:0007669"/>
    <property type="project" value="UniProtKB-KW"/>
</dbReference>
<dbReference type="PANTHER" id="PTHR33653:SF1">
    <property type="entry name" value="RIBONUCLEASE VAPC2"/>
    <property type="match status" value="1"/>
</dbReference>
<keyword evidence="2" id="KW-1277">Toxin-antitoxin system</keyword>
<dbReference type="PANTHER" id="PTHR33653">
    <property type="entry name" value="RIBONUCLEASE VAPC2"/>
    <property type="match status" value="1"/>
</dbReference>
<dbReference type="Pfam" id="PF01850">
    <property type="entry name" value="PIN"/>
    <property type="match status" value="1"/>
</dbReference>
<dbReference type="InterPro" id="IPR002716">
    <property type="entry name" value="PIN_dom"/>
</dbReference>
<name>A0A1M5VQ77_9BACT</name>
<keyword evidence="5" id="KW-0378">Hydrolase</keyword>
<evidence type="ECO:0000256" key="1">
    <source>
        <dbReference type="ARBA" id="ARBA00001946"/>
    </source>
</evidence>
<keyword evidence="4" id="KW-0479">Metal-binding</keyword>
<evidence type="ECO:0000313" key="10">
    <source>
        <dbReference type="Proteomes" id="UP000184139"/>
    </source>
</evidence>
<comment type="similarity">
    <text evidence="7">Belongs to the PINc/VapC protein family.</text>
</comment>
<evidence type="ECO:0000256" key="7">
    <source>
        <dbReference type="ARBA" id="ARBA00038093"/>
    </source>
</evidence>
<comment type="cofactor">
    <cofactor evidence="1">
        <name>Mg(2+)</name>
        <dbReference type="ChEBI" id="CHEBI:18420"/>
    </cofactor>
</comment>
<dbReference type="InterPro" id="IPR029060">
    <property type="entry name" value="PIN-like_dom_sf"/>
</dbReference>
<evidence type="ECO:0000256" key="5">
    <source>
        <dbReference type="ARBA" id="ARBA00022801"/>
    </source>
</evidence>
<dbReference type="InterPro" id="IPR050556">
    <property type="entry name" value="Type_II_TA_system_RNase"/>
</dbReference>
<evidence type="ECO:0000313" key="9">
    <source>
        <dbReference type="EMBL" id="SHH77387.1"/>
    </source>
</evidence>
<keyword evidence="6" id="KW-0460">Magnesium</keyword>
<dbReference type="Gene3D" id="3.40.50.1010">
    <property type="entry name" value="5'-nuclease"/>
    <property type="match status" value="1"/>
</dbReference>
<evidence type="ECO:0000256" key="2">
    <source>
        <dbReference type="ARBA" id="ARBA00022649"/>
    </source>
</evidence>
<evidence type="ECO:0000256" key="3">
    <source>
        <dbReference type="ARBA" id="ARBA00022722"/>
    </source>
</evidence>
<dbReference type="EMBL" id="FQXS01000009">
    <property type="protein sequence ID" value="SHH77387.1"/>
    <property type="molecule type" value="Genomic_DNA"/>
</dbReference>
<dbReference type="STRING" id="1121409.SAMN02745124_01810"/>
<dbReference type="GO" id="GO:0004518">
    <property type="term" value="F:nuclease activity"/>
    <property type="evidence" value="ECO:0007669"/>
    <property type="project" value="UniProtKB-KW"/>
</dbReference>
<organism evidence="9 10">
    <name type="scientific">Desulfofustis glycolicus DSM 9705</name>
    <dbReference type="NCBI Taxonomy" id="1121409"/>
    <lineage>
        <taxon>Bacteria</taxon>
        <taxon>Pseudomonadati</taxon>
        <taxon>Thermodesulfobacteriota</taxon>
        <taxon>Desulfobulbia</taxon>
        <taxon>Desulfobulbales</taxon>
        <taxon>Desulfocapsaceae</taxon>
        <taxon>Desulfofustis</taxon>
    </lineage>
</organism>
<dbReference type="RefSeq" id="WP_073375350.1">
    <property type="nucleotide sequence ID" value="NZ_FQXS01000009.1"/>
</dbReference>
<evidence type="ECO:0000259" key="8">
    <source>
        <dbReference type="Pfam" id="PF01850"/>
    </source>
</evidence>
<dbReference type="SUPFAM" id="SSF88723">
    <property type="entry name" value="PIN domain-like"/>
    <property type="match status" value="1"/>
</dbReference>
<protein>
    <recommendedName>
        <fullName evidence="8">PIN domain-containing protein</fullName>
    </recommendedName>
</protein>
<gene>
    <name evidence="9" type="ORF">SAMN02745124_01810</name>
</gene>
<keyword evidence="3" id="KW-0540">Nuclease</keyword>
<reference evidence="9 10" key="1">
    <citation type="submission" date="2016-11" db="EMBL/GenBank/DDBJ databases">
        <authorList>
            <person name="Jaros S."/>
            <person name="Januszkiewicz K."/>
            <person name="Wedrychowicz H."/>
        </authorList>
    </citation>
    <scope>NUCLEOTIDE SEQUENCE [LARGE SCALE GENOMIC DNA]</scope>
    <source>
        <strain evidence="9 10">DSM 9705</strain>
    </source>
</reference>
<evidence type="ECO:0000256" key="4">
    <source>
        <dbReference type="ARBA" id="ARBA00022723"/>
    </source>
</evidence>
<evidence type="ECO:0000256" key="6">
    <source>
        <dbReference type="ARBA" id="ARBA00022842"/>
    </source>
</evidence>